<dbReference type="InterPro" id="IPR024079">
    <property type="entry name" value="MetalloPept_cat_dom_sf"/>
</dbReference>
<name>A0A8C6VJZ6_NAJNA</name>
<evidence type="ECO:0000259" key="4">
    <source>
        <dbReference type="PROSITE" id="PS51864"/>
    </source>
</evidence>
<keyword evidence="2" id="KW-0378">Hydrolase</keyword>
<feature type="region of interest" description="Disordered" evidence="3">
    <location>
        <begin position="1410"/>
        <end position="1435"/>
    </location>
</feature>
<accession>A0A8C6VJZ6</accession>
<feature type="domain" description="Peptidase M12A" evidence="4">
    <location>
        <begin position="1"/>
        <end position="57"/>
    </location>
</feature>
<dbReference type="OrthoDB" id="9050317at2759"/>
<feature type="compositionally biased region" description="Polar residues" evidence="3">
    <location>
        <begin position="531"/>
        <end position="546"/>
    </location>
</feature>
<feature type="compositionally biased region" description="Basic and acidic residues" evidence="3">
    <location>
        <begin position="1463"/>
        <end position="1477"/>
    </location>
</feature>
<dbReference type="Pfam" id="PF01400">
    <property type="entry name" value="Astacin"/>
    <property type="match status" value="1"/>
</dbReference>
<dbReference type="InterPro" id="IPR001506">
    <property type="entry name" value="Peptidase_M12A"/>
</dbReference>
<feature type="region of interest" description="Disordered" evidence="3">
    <location>
        <begin position="1463"/>
        <end position="1503"/>
    </location>
</feature>
<dbReference type="PROSITE" id="PS51864">
    <property type="entry name" value="ASTACIN"/>
    <property type="match status" value="1"/>
</dbReference>
<dbReference type="GO" id="GO:0006508">
    <property type="term" value="P:proteolysis"/>
    <property type="evidence" value="ECO:0007669"/>
    <property type="project" value="UniProtKB-KW"/>
</dbReference>
<sequence length="1503" mass="163422">MLDDYDYSSIMHYGRNAFSMTGLPTIIPLSSPSTFLGQRWNLSVSDIAKINKLYKCSQVAAQPEAVPEEATQEKVMDFIPIQPEPCSAKSSLASAVVKKTTEPILSSQKTVGEDLSTIAGQLRRTEVAEQNVVVSAMTSHTGEASRELQMPSKHVLETTQTTQVKTKATENVVEKASAPWTSQNPITGLQSRNQYLKAYTPTEQSPMETRVRAAPVMEQTSSQAKGSVLSSVEKIHGATTTLGQKEATVEVSGSKATVLEPTGELSTAVELASLLDMGRNETDLGISSSSSPLSVVEKQTKGPSKKVFHQAVTASMNETGSPAYIHPGENVLTNVTSSLSSSSIHGNSTTISSHVELGEKPQGTEAEVLENIVTISGSRGREVDTESSYHEKSTVLPYRQSPSMKNIHGHGDVLFPRKETPVPEILEAQTKHMGWFTSGAPSSLQGAATVHPVASALKESGSLDGTSSRITESLPPHLARNGHEWGKSITGKPPGTVSLRVTERQVEAERHTVDHAESPSQIPTGGKAASLETNVAVQSTEQSSKTVAGLGDDRSWSQASSDKLHHPSRFITVGWSPSADVKRQTLGKIIETASMKTLERLTMTQKIDLGQRERPRRTTLVRQFPTEPSGSQVSTQREQRDEETPSRPSSTWSIITRAERHEIQANGSTSRLRAMVSPKQCGEKLAVSVSRTLTSPMGHITEKFSSFSRPLKLGMTGKRSPRPEIPDSGPTSSRIFQLERERNTSPRSLGSFTKPGGRNGTSNSTEHFKEETLSMKMNEFTQTSPTKRAPEITVVSGTRSSAPLTGGSSNVFTILAHGKPTLNRLQSGFYLEDTDSVTHPESLPTRSLELVTETELSFQLNKTVPTAEGRSIMPASSTAGLTMGDLSLATAHVQEGTAGRHSTGLPSLEIQPTSLKGTAPPLVTGSLQSPESVNPKEGSVDDHLTTATSLLPRNTSPVGTTVALSTDLSSTIILDSRENQTMMQYDSTQITTTPSKASGEMPMVTNGSTLASTETHGTSHAGVFTRGSHEEHTKLLQFESGPQTRVKPLEEVARPILDGKTSTRFLEETWKIFTKENGAYRSEEPAAAKLTRIGPETSGESHIGTTGATSLGVKSSSRLIPTNSTKETEESTIFNEKKWNVHYTSGPSSQSYSVALMPPRSDVATPKVVPSVLDIYNPRDTEKVEAADHVYHMTTKFSNGALVPAGISLPQLQTLGSAETGSRSSIMYGAKGLEEATKIPTKVKHGELFPLATESSRQISETQVAMTLEEMTRKQKNKRNLEENESFLASNPIRLHHINKRSLLGITATPPPFILSSPAPDLKVVHSDIGQVNPRSLSIKKLFPKKHWCKIIMASSGGTIQRRLLPGYLQEYLSPPAIGQNVALSMDNMMKAREPEKLVWRSASKSKLRNLLQKLSPSEKKKRNKPGPNQRRTDDILVSCSFKENLCGWKQSQNDNLDRMLEKEEEKNVEPMKDRSISGKPFRSLDGSTRRHCRQRRKMQSSD</sequence>
<reference evidence="5" key="1">
    <citation type="submission" date="2025-08" db="UniProtKB">
        <authorList>
            <consortium name="Ensembl"/>
        </authorList>
    </citation>
    <scope>IDENTIFICATION</scope>
</reference>
<evidence type="ECO:0000256" key="2">
    <source>
        <dbReference type="RuleBase" id="RU361183"/>
    </source>
</evidence>
<dbReference type="GeneTree" id="ENSGT01040000242490"/>
<comment type="caution">
    <text evidence="1">Lacks conserved residue(s) required for the propagation of feature annotation.</text>
</comment>
<evidence type="ECO:0000313" key="6">
    <source>
        <dbReference type="Proteomes" id="UP000694559"/>
    </source>
</evidence>
<feature type="compositionally biased region" description="Polar residues" evidence="3">
    <location>
        <begin position="626"/>
        <end position="636"/>
    </location>
</feature>
<feature type="region of interest" description="Disordered" evidence="3">
    <location>
        <begin position="606"/>
        <end position="652"/>
    </location>
</feature>
<organism evidence="5 6">
    <name type="scientific">Naja naja</name>
    <name type="common">Indian cobra</name>
    <dbReference type="NCBI Taxonomy" id="35670"/>
    <lineage>
        <taxon>Eukaryota</taxon>
        <taxon>Metazoa</taxon>
        <taxon>Chordata</taxon>
        <taxon>Craniata</taxon>
        <taxon>Vertebrata</taxon>
        <taxon>Euteleostomi</taxon>
        <taxon>Lepidosauria</taxon>
        <taxon>Squamata</taxon>
        <taxon>Bifurcata</taxon>
        <taxon>Unidentata</taxon>
        <taxon>Episquamata</taxon>
        <taxon>Toxicofera</taxon>
        <taxon>Serpentes</taxon>
        <taxon>Colubroidea</taxon>
        <taxon>Elapidae</taxon>
        <taxon>Elapinae</taxon>
        <taxon>Naja</taxon>
    </lineage>
</organism>
<feature type="region of interest" description="Disordered" evidence="3">
    <location>
        <begin position="916"/>
        <end position="941"/>
    </location>
</feature>
<keyword evidence="2" id="KW-0862">Zinc</keyword>
<feature type="region of interest" description="Disordered" evidence="3">
    <location>
        <begin position="509"/>
        <end position="563"/>
    </location>
</feature>
<feature type="region of interest" description="Disordered" evidence="3">
    <location>
        <begin position="459"/>
        <end position="496"/>
    </location>
</feature>
<dbReference type="Proteomes" id="UP000694559">
    <property type="component" value="Unplaced"/>
</dbReference>
<dbReference type="Ensembl" id="ENSNNAT00000005664.1">
    <property type="protein sequence ID" value="ENSNNAP00000005421.1"/>
    <property type="gene ID" value="ENSNNAG00000003648.1"/>
</dbReference>
<dbReference type="GO" id="GO:0004222">
    <property type="term" value="F:metalloendopeptidase activity"/>
    <property type="evidence" value="ECO:0007669"/>
    <property type="project" value="UniProtKB-UniRule"/>
</dbReference>
<keyword evidence="2" id="KW-0479">Metal-binding</keyword>
<dbReference type="EC" id="3.4.24.-" evidence="2"/>
<keyword evidence="2" id="KW-0482">Metalloprotease</keyword>
<dbReference type="GO" id="GO:0046872">
    <property type="term" value="F:metal ion binding"/>
    <property type="evidence" value="ECO:0007669"/>
    <property type="project" value="UniProtKB-KW"/>
</dbReference>
<feature type="compositionally biased region" description="Basic residues" evidence="3">
    <location>
        <begin position="1490"/>
        <end position="1503"/>
    </location>
</feature>
<dbReference type="PANTHER" id="PTHR10127">
    <property type="entry name" value="DISCOIDIN, CUB, EGF, LAMININ , AND ZINC METALLOPROTEASE DOMAIN CONTAINING"/>
    <property type="match status" value="1"/>
</dbReference>
<proteinExistence type="predicted"/>
<feature type="region of interest" description="Disordered" evidence="3">
    <location>
        <begin position="714"/>
        <end position="765"/>
    </location>
</feature>
<dbReference type="Gene3D" id="3.40.390.10">
    <property type="entry name" value="Collagenase (Catalytic Domain)"/>
    <property type="match status" value="1"/>
</dbReference>
<dbReference type="PANTHER" id="PTHR10127:SF855">
    <property type="entry name" value="ASTACIN-LIKE METALLOENDOPEPTIDASE"/>
    <property type="match status" value="1"/>
</dbReference>
<protein>
    <recommendedName>
        <fullName evidence="2">Metalloendopeptidase</fullName>
        <ecNumber evidence="2">3.4.24.-</ecNumber>
    </recommendedName>
</protein>
<comment type="cofactor">
    <cofactor evidence="2">
        <name>Zn(2+)</name>
        <dbReference type="ChEBI" id="CHEBI:29105"/>
    </cofactor>
    <text evidence="2">Binds 1 zinc ion per subunit.</text>
</comment>
<dbReference type="SUPFAM" id="SSF55486">
    <property type="entry name" value="Metalloproteases ('zincins'), catalytic domain"/>
    <property type="match status" value="1"/>
</dbReference>
<evidence type="ECO:0000256" key="3">
    <source>
        <dbReference type="SAM" id="MobiDB-lite"/>
    </source>
</evidence>
<dbReference type="PRINTS" id="PR00480">
    <property type="entry name" value="ASTACIN"/>
</dbReference>
<keyword evidence="6" id="KW-1185">Reference proteome</keyword>
<dbReference type="OMA" id="RGSHEEH"/>
<evidence type="ECO:0000313" key="5">
    <source>
        <dbReference type="Ensembl" id="ENSNNAP00000005421.1"/>
    </source>
</evidence>
<evidence type="ECO:0000256" key="1">
    <source>
        <dbReference type="PROSITE-ProRule" id="PRU01211"/>
    </source>
</evidence>
<keyword evidence="2" id="KW-0645">Protease</keyword>
<reference evidence="5" key="2">
    <citation type="submission" date="2025-09" db="UniProtKB">
        <authorList>
            <consortium name="Ensembl"/>
        </authorList>
    </citation>
    <scope>IDENTIFICATION</scope>
</reference>